<dbReference type="EMBL" id="VXPY01000109">
    <property type="protein sequence ID" value="MYD91709.1"/>
    <property type="molecule type" value="Genomic_DNA"/>
</dbReference>
<comment type="caution">
    <text evidence="1">The sequence shown here is derived from an EMBL/GenBank/DDBJ whole genome shotgun (WGS) entry which is preliminary data.</text>
</comment>
<sequence length="56" mass="6768">MFCRRQDLSGLRSNRLEALSGDRAGEYSIRINRQWRICFRWGDEGSYDVEIVEYHR</sequence>
<proteinExistence type="predicted"/>
<dbReference type="PANTHER" id="PTHR40266:SF2">
    <property type="entry name" value="TOXIN HIGB-1"/>
    <property type="match status" value="1"/>
</dbReference>
<accession>A0A6B1DVI4</accession>
<reference evidence="1" key="1">
    <citation type="submission" date="2019-09" db="EMBL/GenBank/DDBJ databases">
        <title>Characterisation of the sponge microbiome using genome-centric metagenomics.</title>
        <authorList>
            <person name="Engelberts J.P."/>
            <person name="Robbins S.J."/>
            <person name="De Goeij J.M."/>
            <person name="Aranda M."/>
            <person name="Bell S.C."/>
            <person name="Webster N.S."/>
        </authorList>
    </citation>
    <scope>NUCLEOTIDE SEQUENCE</scope>
    <source>
        <strain evidence="1">SB0662_bin_9</strain>
    </source>
</reference>
<dbReference type="InterPro" id="IPR035093">
    <property type="entry name" value="RelE/ParE_toxin_dom_sf"/>
</dbReference>
<dbReference type="SUPFAM" id="SSF143011">
    <property type="entry name" value="RelE-like"/>
    <property type="match status" value="1"/>
</dbReference>
<dbReference type="PANTHER" id="PTHR40266">
    <property type="entry name" value="TOXIN HIGB-1"/>
    <property type="match status" value="1"/>
</dbReference>
<dbReference type="Gene3D" id="3.30.2310.20">
    <property type="entry name" value="RelE-like"/>
    <property type="match status" value="1"/>
</dbReference>
<dbReference type="AlphaFoldDB" id="A0A6B1DVI4"/>
<gene>
    <name evidence="1" type="ORF">F4Y08_15485</name>
</gene>
<dbReference type="InterPro" id="IPR007711">
    <property type="entry name" value="HigB-1"/>
</dbReference>
<protein>
    <submittedName>
        <fullName evidence="1">Plasmid maintenance system killer protein</fullName>
    </submittedName>
</protein>
<dbReference type="Pfam" id="PF05015">
    <property type="entry name" value="HigB-like_toxin"/>
    <property type="match status" value="1"/>
</dbReference>
<organism evidence="1">
    <name type="scientific">Caldilineaceae bacterium SB0662_bin_9</name>
    <dbReference type="NCBI Taxonomy" id="2605258"/>
    <lineage>
        <taxon>Bacteria</taxon>
        <taxon>Bacillati</taxon>
        <taxon>Chloroflexota</taxon>
        <taxon>Caldilineae</taxon>
        <taxon>Caldilineales</taxon>
        <taxon>Caldilineaceae</taxon>
    </lineage>
</organism>
<evidence type="ECO:0000313" key="1">
    <source>
        <dbReference type="EMBL" id="MYD91709.1"/>
    </source>
</evidence>
<name>A0A6B1DVI4_9CHLR</name>